<evidence type="ECO:0000256" key="7">
    <source>
        <dbReference type="ARBA" id="ARBA00022679"/>
    </source>
</evidence>
<dbReference type="PANTHER" id="PTHR32309:SF13">
    <property type="entry name" value="FERRIC ENTEROBACTIN TRANSPORT PROTEIN FEPE"/>
    <property type="match status" value="1"/>
</dbReference>
<feature type="domain" description="Tyrosine-protein kinase G-rich" evidence="20">
    <location>
        <begin position="373"/>
        <end position="444"/>
    </location>
</feature>
<dbReference type="SUPFAM" id="SSF52540">
    <property type="entry name" value="P-loop containing nucleoside triphosphate hydrolases"/>
    <property type="match status" value="1"/>
</dbReference>
<dbReference type="NCBIfam" id="TIGR01007">
    <property type="entry name" value="eps_fam"/>
    <property type="match status" value="1"/>
</dbReference>
<dbReference type="InterPro" id="IPR050445">
    <property type="entry name" value="Bact_polysacc_biosynth/exp"/>
</dbReference>
<keyword evidence="12 17" id="KW-1133">Transmembrane helix</keyword>
<keyword evidence="13 17" id="KW-0472">Membrane</keyword>
<dbReference type="InterPro" id="IPR027417">
    <property type="entry name" value="P-loop_NTPase"/>
</dbReference>
<evidence type="ECO:0000256" key="12">
    <source>
        <dbReference type="ARBA" id="ARBA00022989"/>
    </source>
</evidence>
<feature type="coiled-coil region" evidence="16">
    <location>
        <begin position="282"/>
        <end position="330"/>
    </location>
</feature>
<dbReference type="GO" id="GO:0004715">
    <property type="term" value="F:non-membrane spanning protein tyrosine kinase activity"/>
    <property type="evidence" value="ECO:0007669"/>
    <property type="project" value="UniProtKB-EC"/>
</dbReference>
<evidence type="ECO:0000259" key="18">
    <source>
        <dbReference type="Pfam" id="PF02706"/>
    </source>
</evidence>
<evidence type="ECO:0000256" key="10">
    <source>
        <dbReference type="ARBA" id="ARBA00022777"/>
    </source>
</evidence>
<keyword evidence="11" id="KW-0067">ATP-binding</keyword>
<dbReference type="EC" id="2.7.10.2" evidence="4"/>
<dbReference type="GO" id="GO:0005524">
    <property type="term" value="F:ATP binding"/>
    <property type="evidence" value="ECO:0007669"/>
    <property type="project" value="UniProtKB-KW"/>
</dbReference>
<evidence type="ECO:0000256" key="17">
    <source>
        <dbReference type="SAM" id="Phobius"/>
    </source>
</evidence>
<comment type="similarity">
    <text evidence="3">Belongs to the etk/wzc family.</text>
</comment>
<gene>
    <name evidence="21" type="ORF">I5E68_15430</name>
</gene>
<evidence type="ECO:0000256" key="2">
    <source>
        <dbReference type="ARBA" id="ARBA00007316"/>
    </source>
</evidence>
<dbReference type="InterPro" id="IPR032807">
    <property type="entry name" value="GNVR"/>
</dbReference>
<keyword evidence="7 21" id="KW-0808">Transferase</keyword>
<evidence type="ECO:0000256" key="13">
    <source>
        <dbReference type="ARBA" id="ARBA00023136"/>
    </source>
</evidence>
<evidence type="ECO:0000256" key="3">
    <source>
        <dbReference type="ARBA" id="ARBA00008883"/>
    </source>
</evidence>
<dbReference type="InterPro" id="IPR003856">
    <property type="entry name" value="LPS_length_determ_N"/>
</dbReference>
<evidence type="ECO:0000256" key="8">
    <source>
        <dbReference type="ARBA" id="ARBA00022692"/>
    </source>
</evidence>
<protein>
    <recommendedName>
        <fullName evidence="4">non-specific protein-tyrosine kinase</fullName>
        <ecNumber evidence="4">2.7.10.2</ecNumber>
    </recommendedName>
</protein>
<evidence type="ECO:0000256" key="9">
    <source>
        <dbReference type="ARBA" id="ARBA00022741"/>
    </source>
</evidence>
<evidence type="ECO:0000259" key="19">
    <source>
        <dbReference type="Pfam" id="PF13614"/>
    </source>
</evidence>
<comment type="catalytic activity">
    <reaction evidence="15">
        <text>L-tyrosyl-[protein] + ATP = O-phospho-L-tyrosyl-[protein] + ADP + H(+)</text>
        <dbReference type="Rhea" id="RHEA:10596"/>
        <dbReference type="Rhea" id="RHEA-COMP:10136"/>
        <dbReference type="Rhea" id="RHEA-COMP:20101"/>
        <dbReference type="ChEBI" id="CHEBI:15378"/>
        <dbReference type="ChEBI" id="CHEBI:30616"/>
        <dbReference type="ChEBI" id="CHEBI:46858"/>
        <dbReference type="ChEBI" id="CHEBI:61978"/>
        <dbReference type="ChEBI" id="CHEBI:456216"/>
        <dbReference type="EC" id="2.7.10.2"/>
    </reaction>
</comment>
<dbReference type="PANTHER" id="PTHR32309">
    <property type="entry name" value="TYROSINE-PROTEIN KINASE"/>
    <property type="match status" value="1"/>
</dbReference>
<keyword evidence="14" id="KW-0829">Tyrosine-protein kinase</keyword>
<dbReference type="InterPro" id="IPR025669">
    <property type="entry name" value="AAA_dom"/>
</dbReference>
<keyword evidence="8 17" id="KW-0812">Transmembrane</keyword>
<dbReference type="Pfam" id="PF02706">
    <property type="entry name" value="Wzz"/>
    <property type="match status" value="1"/>
</dbReference>
<comment type="caution">
    <text evidence="21">The sequence shown here is derived from an EMBL/GenBank/DDBJ whole genome shotgun (WGS) entry which is preliminary data.</text>
</comment>
<keyword evidence="5" id="KW-1003">Cell membrane</keyword>
<dbReference type="EMBL" id="JADZGI010000002">
    <property type="protein sequence ID" value="MBH0114336.1"/>
    <property type="molecule type" value="Genomic_DNA"/>
</dbReference>
<dbReference type="GO" id="GO:0005886">
    <property type="term" value="C:plasma membrane"/>
    <property type="evidence" value="ECO:0007669"/>
    <property type="project" value="UniProtKB-SubCell"/>
</dbReference>
<feature type="domain" description="Polysaccharide chain length determinant N-terminal" evidence="18">
    <location>
        <begin position="7"/>
        <end position="95"/>
    </location>
</feature>
<feature type="coiled-coil region" evidence="16">
    <location>
        <begin position="188"/>
        <end position="215"/>
    </location>
</feature>
<keyword evidence="10" id="KW-0418">Kinase</keyword>
<name>A0A931HFD5_9SPHN</name>
<keyword evidence="9" id="KW-0547">Nucleotide-binding</keyword>
<evidence type="ECO:0000256" key="15">
    <source>
        <dbReference type="ARBA" id="ARBA00051245"/>
    </source>
</evidence>
<dbReference type="Proteomes" id="UP000617634">
    <property type="component" value="Unassembled WGS sequence"/>
</dbReference>
<dbReference type="CDD" id="cd05387">
    <property type="entry name" value="BY-kinase"/>
    <property type="match status" value="1"/>
</dbReference>
<dbReference type="AlphaFoldDB" id="A0A931HFD5"/>
<keyword evidence="16" id="KW-0175">Coiled coil</keyword>
<evidence type="ECO:0000313" key="22">
    <source>
        <dbReference type="Proteomes" id="UP000617634"/>
    </source>
</evidence>
<evidence type="ECO:0000256" key="1">
    <source>
        <dbReference type="ARBA" id="ARBA00004429"/>
    </source>
</evidence>
<keyword evidence="6" id="KW-0997">Cell inner membrane</keyword>
<evidence type="ECO:0000256" key="6">
    <source>
        <dbReference type="ARBA" id="ARBA00022519"/>
    </source>
</evidence>
<dbReference type="Pfam" id="PF13614">
    <property type="entry name" value="AAA_31"/>
    <property type="match status" value="1"/>
</dbReference>
<sequence>MDFAYYLRTVLGIVRRNALLFAVVVAVAVVLGVVVTLLMTPRYEAQTRVLIEDQADQIIEGSDLQQVGAGWDTERFLQTQLGILQSRSVARKVVQSGRFDKDPAFFEAMGSAMPEQTEGAKIDDVRREAAMALLMRSMSVELPRDSRIATITVETRDPQLTARIANLFADRFVEYNLERKYESSAYARKFLADQLDEARRNVTQSEKELNQFARVAGLIRMGNESRSQSSESTLSVTNDTLVQLNSAAARATAERIAAQDRWETFRNQPALSIPEVNSNSAIMDLTTEKSKAEGQLAELLATHRDDYPTVRSKRAEIAELDKRIERIATALKNSARLDFQAAQKKEQSLVGRVDNLREDALEEQDRGVQFSVLKRVADTNRALYESLLSRYNQLSASAGSASNNVTIVDRADVPRAPSSPNLLLNLVLAFLGGIVAAAMAIAAREILDDAVRSPEDVERKLGLTLLGLIPRVKGADVGQELDDGRSGVSEAYRSLVTNLRYSTARGLPNVLAVTSSRQGEGKTTTSYVLASEIARLGKRVLLVDADLRRPTLHRELNGRGKSGLTDVLTGEAALEQAIVRSDAIPTLDNLTALPLPPDPALILGSDRLTEFVQSVRSQYDVVVLDCPPLLGLADAPLLTKHADAVLFVIDGSSFHRGAVKSALRRLALVNAKVLGVVLNRFSPKTGDQDYSYYSYSYYSYGKDD</sequence>
<organism evidence="21 22">
    <name type="scientific">Novosphingobium aureum</name>
    <dbReference type="NCBI Taxonomy" id="2792964"/>
    <lineage>
        <taxon>Bacteria</taxon>
        <taxon>Pseudomonadati</taxon>
        <taxon>Pseudomonadota</taxon>
        <taxon>Alphaproteobacteria</taxon>
        <taxon>Sphingomonadales</taxon>
        <taxon>Sphingomonadaceae</taxon>
        <taxon>Novosphingobium</taxon>
    </lineage>
</organism>
<comment type="subcellular location">
    <subcellularLocation>
        <location evidence="1">Cell inner membrane</location>
        <topology evidence="1">Multi-pass membrane protein</topology>
    </subcellularLocation>
</comment>
<reference evidence="21" key="1">
    <citation type="submission" date="2020-11" db="EMBL/GenBank/DDBJ databases">
        <title>Novosphingobium aureum sp. nov., a marine bacterium isolated from sediment of a salt flat.</title>
        <authorList>
            <person name="Yoo Y."/>
            <person name="Kim J.-J."/>
        </authorList>
    </citation>
    <scope>NUCLEOTIDE SEQUENCE</scope>
    <source>
        <strain evidence="21">YJ-S2-02</strain>
    </source>
</reference>
<evidence type="ECO:0000256" key="5">
    <source>
        <dbReference type="ARBA" id="ARBA00022475"/>
    </source>
</evidence>
<evidence type="ECO:0000256" key="11">
    <source>
        <dbReference type="ARBA" id="ARBA00022840"/>
    </source>
</evidence>
<dbReference type="InterPro" id="IPR005702">
    <property type="entry name" value="Wzc-like_C"/>
</dbReference>
<comment type="similarity">
    <text evidence="2">Belongs to the CpsD/CapB family.</text>
</comment>
<evidence type="ECO:0000259" key="20">
    <source>
        <dbReference type="Pfam" id="PF13807"/>
    </source>
</evidence>
<dbReference type="Pfam" id="PF13807">
    <property type="entry name" value="GNVR"/>
    <property type="match status" value="1"/>
</dbReference>
<proteinExistence type="inferred from homology"/>
<dbReference type="RefSeq" id="WP_197165546.1">
    <property type="nucleotide sequence ID" value="NZ_JADZGI010000002.1"/>
</dbReference>
<feature type="domain" description="AAA" evidence="19">
    <location>
        <begin position="510"/>
        <end position="668"/>
    </location>
</feature>
<evidence type="ECO:0000256" key="14">
    <source>
        <dbReference type="ARBA" id="ARBA00023137"/>
    </source>
</evidence>
<evidence type="ECO:0000313" key="21">
    <source>
        <dbReference type="EMBL" id="MBH0114336.1"/>
    </source>
</evidence>
<feature type="transmembrane region" description="Helical" evidence="17">
    <location>
        <begin position="18"/>
        <end position="39"/>
    </location>
</feature>
<keyword evidence="22" id="KW-1185">Reference proteome</keyword>
<evidence type="ECO:0000256" key="16">
    <source>
        <dbReference type="SAM" id="Coils"/>
    </source>
</evidence>
<evidence type="ECO:0000256" key="4">
    <source>
        <dbReference type="ARBA" id="ARBA00011903"/>
    </source>
</evidence>
<accession>A0A931HFD5</accession>
<dbReference type="Gene3D" id="3.40.50.300">
    <property type="entry name" value="P-loop containing nucleotide triphosphate hydrolases"/>
    <property type="match status" value="1"/>
</dbReference>